<accession>A0ACB9MK18</accession>
<evidence type="ECO:0000313" key="2">
    <source>
        <dbReference type="Proteomes" id="UP001057402"/>
    </source>
</evidence>
<sequence>MRRRYKRVRSIVFVGIPPNSKEPGEPPPATGDDVVNPNPERLLLLSSPNTIPPYPPPSQSSIPLSPPSPHPHHPHGRRPQDLPRGESPSGHERAPKLFSVSADEQLKALADRFQNRDGPQLFREEGEEDWAGSARFFPKGVVHSVKPYGRFIRDSNEKTGDEDDDTAEIGFQNSTAEAEDNNRMKGNDSRQRVSNENGEVGFNRKQRGRHNAKRPDYRKDRNV</sequence>
<name>A0ACB9MK18_9MYRT</name>
<dbReference type="Proteomes" id="UP001057402">
    <property type="component" value="Chromosome 9"/>
</dbReference>
<gene>
    <name evidence="1" type="ORF">MLD38_029936</name>
</gene>
<organism evidence="1 2">
    <name type="scientific">Melastoma candidum</name>
    <dbReference type="NCBI Taxonomy" id="119954"/>
    <lineage>
        <taxon>Eukaryota</taxon>
        <taxon>Viridiplantae</taxon>
        <taxon>Streptophyta</taxon>
        <taxon>Embryophyta</taxon>
        <taxon>Tracheophyta</taxon>
        <taxon>Spermatophyta</taxon>
        <taxon>Magnoliopsida</taxon>
        <taxon>eudicotyledons</taxon>
        <taxon>Gunneridae</taxon>
        <taxon>Pentapetalae</taxon>
        <taxon>rosids</taxon>
        <taxon>malvids</taxon>
        <taxon>Myrtales</taxon>
        <taxon>Melastomataceae</taxon>
        <taxon>Melastomatoideae</taxon>
        <taxon>Melastomateae</taxon>
        <taxon>Melastoma</taxon>
    </lineage>
</organism>
<evidence type="ECO:0000313" key="1">
    <source>
        <dbReference type="EMBL" id="KAI4324445.1"/>
    </source>
</evidence>
<dbReference type="EMBL" id="CM042888">
    <property type="protein sequence ID" value="KAI4324445.1"/>
    <property type="molecule type" value="Genomic_DNA"/>
</dbReference>
<proteinExistence type="predicted"/>
<reference evidence="2" key="1">
    <citation type="journal article" date="2023" name="Front. Plant Sci.">
        <title>Chromosomal-level genome assembly of Melastoma candidum provides insights into trichome evolution.</title>
        <authorList>
            <person name="Zhong Y."/>
            <person name="Wu W."/>
            <person name="Sun C."/>
            <person name="Zou P."/>
            <person name="Liu Y."/>
            <person name="Dai S."/>
            <person name="Zhou R."/>
        </authorList>
    </citation>
    <scope>NUCLEOTIDE SEQUENCE [LARGE SCALE GENOMIC DNA]</scope>
</reference>
<comment type="caution">
    <text evidence="1">The sequence shown here is derived from an EMBL/GenBank/DDBJ whole genome shotgun (WGS) entry which is preliminary data.</text>
</comment>
<protein>
    <submittedName>
        <fullName evidence="1">Uncharacterized protein</fullName>
    </submittedName>
</protein>
<keyword evidence="2" id="KW-1185">Reference proteome</keyword>